<dbReference type="EMBL" id="JAJSOF020000027">
    <property type="protein sequence ID" value="KAJ4433241.1"/>
    <property type="molecule type" value="Genomic_DNA"/>
</dbReference>
<keyword evidence="3" id="KW-1185">Reference proteome</keyword>
<gene>
    <name evidence="2" type="ORF">ANN_15500</name>
</gene>
<evidence type="ECO:0000313" key="3">
    <source>
        <dbReference type="Proteomes" id="UP001148838"/>
    </source>
</evidence>
<accession>A0ABQ8SGJ3</accession>
<organism evidence="2 3">
    <name type="scientific">Periplaneta americana</name>
    <name type="common">American cockroach</name>
    <name type="synonym">Blatta americana</name>
    <dbReference type="NCBI Taxonomy" id="6978"/>
    <lineage>
        <taxon>Eukaryota</taxon>
        <taxon>Metazoa</taxon>
        <taxon>Ecdysozoa</taxon>
        <taxon>Arthropoda</taxon>
        <taxon>Hexapoda</taxon>
        <taxon>Insecta</taxon>
        <taxon>Pterygota</taxon>
        <taxon>Neoptera</taxon>
        <taxon>Polyneoptera</taxon>
        <taxon>Dictyoptera</taxon>
        <taxon>Blattodea</taxon>
        <taxon>Blattoidea</taxon>
        <taxon>Blattidae</taxon>
        <taxon>Blattinae</taxon>
        <taxon>Periplaneta</taxon>
    </lineage>
</organism>
<comment type="caution">
    <text evidence="2">The sequence shown here is derived from an EMBL/GenBank/DDBJ whole genome shotgun (WGS) entry which is preliminary data.</text>
</comment>
<evidence type="ECO:0000256" key="1">
    <source>
        <dbReference type="SAM" id="MobiDB-lite"/>
    </source>
</evidence>
<feature type="compositionally biased region" description="Basic and acidic residues" evidence="1">
    <location>
        <begin position="9"/>
        <end position="25"/>
    </location>
</feature>
<proteinExistence type="predicted"/>
<protein>
    <submittedName>
        <fullName evidence="2">Uncharacterized protein</fullName>
    </submittedName>
</protein>
<name>A0ABQ8SGJ3_PERAM</name>
<feature type="region of interest" description="Disordered" evidence="1">
    <location>
        <begin position="1"/>
        <end position="25"/>
    </location>
</feature>
<reference evidence="2 3" key="1">
    <citation type="journal article" date="2022" name="Allergy">
        <title>Genome assembly and annotation of Periplaneta americana reveal a comprehensive cockroach allergen profile.</title>
        <authorList>
            <person name="Wang L."/>
            <person name="Xiong Q."/>
            <person name="Saelim N."/>
            <person name="Wang L."/>
            <person name="Nong W."/>
            <person name="Wan A.T."/>
            <person name="Shi M."/>
            <person name="Liu X."/>
            <person name="Cao Q."/>
            <person name="Hui J.H.L."/>
            <person name="Sookrung N."/>
            <person name="Leung T.F."/>
            <person name="Tungtrongchitr A."/>
            <person name="Tsui S.K.W."/>
        </authorList>
    </citation>
    <scope>NUCLEOTIDE SEQUENCE [LARGE SCALE GENOMIC DNA]</scope>
    <source>
        <strain evidence="2">PWHHKU_190912</strain>
    </source>
</reference>
<sequence>MMKNTKKCKGMEEDKDREKELEATEERRTLRSRGGCILVELCGTTPHLHSCVLLFSERSARSTVNEVSKQTKGRRLTISALIEEFGDEYFMEKEENIFCNVCNIEIKINKRRFIEKHCNTKTHVTRVKELCTKHGNVPSTSDFPANRSLYRRCPEAADSLDRPPWMLVVQRCWMASAMAPEADLLEGGVSPRTDGGLGEFAEAGMVTLSGVLNSTHSRHFLSPSTSFFPYHSGYLSWPSDHVCGGPSILLTLSAGLHGYLKDGYLVTQQRNPRPCRREGWPTPQTVGQAGRVAYTSDRLRGECGGGCCGGMVHGLSEITGLVVRVLGLSMAATSVSKEIPTSSTTVNTDNSTSSIAISEWLDESSKASENEPGIR</sequence>
<evidence type="ECO:0000313" key="2">
    <source>
        <dbReference type="EMBL" id="KAJ4433241.1"/>
    </source>
</evidence>
<dbReference type="Proteomes" id="UP001148838">
    <property type="component" value="Unassembled WGS sequence"/>
</dbReference>